<accession>A0A914Q704</accession>
<organism evidence="1 2">
    <name type="scientific">Panagrolaimus davidi</name>
    <dbReference type="NCBI Taxonomy" id="227884"/>
    <lineage>
        <taxon>Eukaryota</taxon>
        <taxon>Metazoa</taxon>
        <taxon>Ecdysozoa</taxon>
        <taxon>Nematoda</taxon>
        <taxon>Chromadorea</taxon>
        <taxon>Rhabditida</taxon>
        <taxon>Tylenchina</taxon>
        <taxon>Panagrolaimomorpha</taxon>
        <taxon>Panagrolaimoidea</taxon>
        <taxon>Panagrolaimidae</taxon>
        <taxon>Panagrolaimus</taxon>
    </lineage>
</organism>
<protein>
    <submittedName>
        <fullName evidence="2">Uncharacterized protein</fullName>
    </submittedName>
</protein>
<name>A0A914Q704_9BILA</name>
<proteinExistence type="predicted"/>
<sequence length="215" mass="24866">MGAEAKTVADYAKSATIYHVKRRKGEYPSTWKLYPKKDIQDNYVDYVFSFLTTPEGNHCFIVKLKCFGKDLYLINASKFRETCPNSYAAFFNSVDSYNLLISDLTETIKEQKSIVEKCFDCEILQPYKTGATVNVAQLPHSCDSQNAITEIRRLFFLELELEMAIFLRTNIYAKNELFDCIDNFYNSRDPAFKFITKNDVLQTYKALFSDIISQS</sequence>
<evidence type="ECO:0000313" key="2">
    <source>
        <dbReference type="WBParaSite" id="PDA_v2.g27198.t1"/>
    </source>
</evidence>
<dbReference type="Proteomes" id="UP000887578">
    <property type="component" value="Unplaced"/>
</dbReference>
<keyword evidence="1" id="KW-1185">Reference proteome</keyword>
<evidence type="ECO:0000313" key="1">
    <source>
        <dbReference type="Proteomes" id="UP000887578"/>
    </source>
</evidence>
<dbReference type="AlphaFoldDB" id="A0A914Q704"/>
<reference evidence="2" key="1">
    <citation type="submission" date="2022-11" db="UniProtKB">
        <authorList>
            <consortium name="WormBaseParasite"/>
        </authorList>
    </citation>
    <scope>IDENTIFICATION</scope>
</reference>
<dbReference type="WBParaSite" id="PDA_v2.g27198.t1">
    <property type="protein sequence ID" value="PDA_v2.g27198.t1"/>
    <property type="gene ID" value="PDA_v2.g27198"/>
</dbReference>